<dbReference type="RefSeq" id="WP_189538263.1">
    <property type="nucleotide sequence ID" value="NZ_BMSV01000020.1"/>
</dbReference>
<dbReference type="Pfam" id="PF00652">
    <property type="entry name" value="Ricin_B_lectin"/>
    <property type="match status" value="1"/>
</dbReference>
<feature type="signal peptide" evidence="1">
    <location>
        <begin position="1"/>
        <end position="29"/>
    </location>
</feature>
<dbReference type="SMART" id="SM00458">
    <property type="entry name" value="RICIN"/>
    <property type="match status" value="1"/>
</dbReference>
<protein>
    <recommendedName>
        <fullName evidence="2">Ricin B lectin domain-containing protein</fullName>
    </recommendedName>
</protein>
<dbReference type="InterPro" id="IPR000772">
    <property type="entry name" value="Ricin_B_lectin"/>
</dbReference>
<keyword evidence="4" id="KW-1185">Reference proteome</keyword>
<evidence type="ECO:0000313" key="4">
    <source>
        <dbReference type="Proteomes" id="UP000654123"/>
    </source>
</evidence>
<accession>A0A918EPH3</accession>
<sequence>MKRSSRRLAFTVVSAAVGTGLTVTAPAGASPKEAPAAVAATKAQSRTVEGTAGRDGGVWYLRAKHSGKCLTVHGASTAKDAAVDQYTCVNRANQRWRLLYTSEWGLAYIVSESGGKCLDVQGGSKKNGARFITWDCNSRQNQKFHVRNLTGHVAIKPLHASSKCLDIPGASRKNNVRAVLWTCKGVTDQQFKNDVA</sequence>
<organism evidence="3 4">
    <name type="scientific">Streptomyces roseolilacinus</name>
    <dbReference type="NCBI Taxonomy" id="66904"/>
    <lineage>
        <taxon>Bacteria</taxon>
        <taxon>Bacillati</taxon>
        <taxon>Actinomycetota</taxon>
        <taxon>Actinomycetes</taxon>
        <taxon>Kitasatosporales</taxon>
        <taxon>Streptomycetaceae</taxon>
        <taxon>Streptomyces</taxon>
    </lineage>
</organism>
<dbReference type="Proteomes" id="UP000654123">
    <property type="component" value="Unassembled WGS sequence"/>
</dbReference>
<evidence type="ECO:0000256" key="1">
    <source>
        <dbReference type="SAM" id="SignalP"/>
    </source>
</evidence>
<comment type="caution">
    <text evidence="3">The sequence shown here is derived from an EMBL/GenBank/DDBJ whole genome shotgun (WGS) entry which is preliminary data.</text>
</comment>
<proteinExistence type="predicted"/>
<dbReference type="SUPFAM" id="SSF50370">
    <property type="entry name" value="Ricin B-like lectins"/>
    <property type="match status" value="1"/>
</dbReference>
<dbReference type="AlphaFoldDB" id="A0A918EPH3"/>
<dbReference type="PROSITE" id="PS50231">
    <property type="entry name" value="RICIN_B_LECTIN"/>
    <property type="match status" value="1"/>
</dbReference>
<dbReference type="CDD" id="cd00161">
    <property type="entry name" value="beta-trefoil_Ricin-like"/>
    <property type="match status" value="1"/>
</dbReference>
<feature type="chain" id="PRO_5037320021" description="Ricin B lectin domain-containing protein" evidence="1">
    <location>
        <begin position="30"/>
        <end position="196"/>
    </location>
</feature>
<feature type="domain" description="Ricin B lectin" evidence="2">
    <location>
        <begin position="56"/>
        <end position="194"/>
    </location>
</feature>
<keyword evidence="1" id="KW-0732">Signal</keyword>
<dbReference type="Gene3D" id="2.80.10.50">
    <property type="match status" value="2"/>
</dbReference>
<evidence type="ECO:0000259" key="2">
    <source>
        <dbReference type="SMART" id="SM00458"/>
    </source>
</evidence>
<dbReference type="InterPro" id="IPR035992">
    <property type="entry name" value="Ricin_B-like_lectins"/>
</dbReference>
<reference evidence="3" key="1">
    <citation type="journal article" date="2014" name="Int. J. Syst. Evol. Microbiol.">
        <title>Complete genome sequence of Corynebacterium casei LMG S-19264T (=DSM 44701T), isolated from a smear-ripened cheese.</title>
        <authorList>
            <consortium name="US DOE Joint Genome Institute (JGI-PGF)"/>
            <person name="Walter F."/>
            <person name="Albersmeier A."/>
            <person name="Kalinowski J."/>
            <person name="Ruckert C."/>
        </authorList>
    </citation>
    <scope>NUCLEOTIDE SEQUENCE</scope>
    <source>
        <strain evidence="3">JCM 4335</strain>
    </source>
</reference>
<evidence type="ECO:0000313" key="3">
    <source>
        <dbReference type="EMBL" id="GGQ33039.1"/>
    </source>
</evidence>
<reference evidence="3" key="2">
    <citation type="submission" date="2020-09" db="EMBL/GenBank/DDBJ databases">
        <authorList>
            <person name="Sun Q."/>
            <person name="Ohkuma M."/>
        </authorList>
    </citation>
    <scope>NUCLEOTIDE SEQUENCE</scope>
    <source>
        <strain evidence="3">JCM 4335</strain>
    </source>
</reference>
<name>A0A918EPH3_9ACTN</name>
<gene>
    <name evidence="3" type="ORF">GCM10010249_59510</name>
</gene>
<dbReference type="EMBL" id="BMSV01000020">
    <property type="protein sequence ID" value="GGQ33039.1"/>
    <property type="molecule type" value="Genomic_DNA"/>
</dbReference>